<dbReference type="SMART" id="SM00228">
    <property type="entry name" value="PDZ"/>
    <property type="match status" value="1"/>
</dbReference>
<protein>
    <submittedName>
        <fullName evidence="4">Serine protease</fullName>
    </submittedName>
</protein>
<feature type="domain" description="PDZ" evidence="3">
    <location>
        <begin position="281"/>
        <end position="357"/>
    </location>
</feature>
<keyword evidence="2" id="KW-0378">Hydrolase</keyword>
<dbReference type="InterPro" id="IPR001478">
    <property type="entry name" value="PDZ"/>
</dbReference>
<dbReference type="Proteomes" id="UP000297609">
    <property type="component" value="Unassembled WGS sequence"/>
</dbReference>
<dbReference type="InterPro" id="IPR001940">
    <property type="entry name" value="Peptidase_S1C"/>
</dbReference>
<evidence type="ECO:0000313" key="4">
    <source>
        <dbReference type="EMBL" id="TGL53545.1"/>
    </source>
</evidence>
<accession>A0A4R9JTD5</accession>
<keyword evidence="1 4" id="KW-0645">Protease</keyword>
<dbReference type="PROSITE" id="PS50106">
    <property type="entry name" value="PDZ"/>
    <property type="match status" value="1"/>
</dbReference>
<evidence type="ECO:0000256" key="1">
    <source>
        <dbReference type="ARBA" id="ARBA00022670"/>
    </source>
</evidence>
<dbReference type="PRINTS" id="PR00834">
    <property type="entry name" value="PROTEASES2C"/>
</dbReference>
<dbReference type="InterPro" id="IPR051201">
    <property type="entry name" value="Chloro_Bact_Ser_Proteases"/>
</dbReference>
<evidence type="ECO:0000256" key="2">
    <source>
        <dbReference type="ARBA" id="ARBA00022801"/>
    </source>
</evidence>
<reference evidence="4" key="1">
    <citation type="journal article" date="2019" name="PLoS Negl. Trop. Dis.">
        <title>Revisiting the worldwide diversity of Leptospira species in the environment.</title>
        <authorList>
            <person name="Vincent A.T."/>
            <person name="Schiettekatte O."/>
            <person name="Bourhy P."/>
            <person name="Veyrier F.J."/>
            <person name="Picardeau M."/>
        </authorList>
    </citation>
    <scope>NUCLEOTIDE SEQUENCE [LARGE SCALE GENOMIC DNA]</scope>
    <source>
        <strain evidence="4">201702454</strain>
    </source>
</reference>
<dbReference type="EMBL" id="RQGG01000025">
    <property type="protein sequence ID" value="TGL53545.1"/>
    <property type="molecule type" value="Genomic_DNA"/>
</dbReference>
<dbReference type="Gene3D" id="2.40.10.120">
    <property type="match status" value="1"/>
</dbReference>
<dbReference type="GO" id="GO:0006508">
    <property type="term" value="P:proteolysis"/>
    <property type="evidence" value="ECO:0007669"/>
    <property type="project" value="UniProtKB-KW"/>
</dbReference>
<dbReference type="PANTHER" id="PTHR43343">
    <property type="entry name" value="PEPTIDASE S12"/>
    <property type="match status" value="1"/>
</dbReference>
<organism evidence="4 5">
    <name type="scientific">Leptospira kemamanensis</name>
    <dbReference type="NCBI Taxonomy" id="2484942"/>
    <lineage>
        <taxon>Bacteria</taxon>
        <taxon>Pseudomonadati</taxon>
        <taxon>Spirochaetota</taxon>
        <taxon>Spirochaetia</taxon>
        <taxon>Leptospirales</taxon>
        <taxon>Leptospiraceae</taxon>
        <taxon>Leptospira</taxon>
    </lineage>
</organism>
<dbReference type="SUPFAM" id="SSF50494">
    <property type="entry name" value="Trypsin-like serine proteases"/>
    <property type="match status" value="1"/>
</dbReference>
<dbReference type="PANTHER" id="PTHR43343:SF3">
    <property type="entry name" value="PROTEASE DO-LIKE 8, CHLOROPLASTIC"/>
    <property type="match status" value="1"/>
</dbReference>
<dbReference type="InterPro" id="IPR009003">
    <property type="entry name" value="Peptidase_S1_PA"/>
</dbReference>
<keyword evidence="5" id="KW-1185">Reference proteome</keyword>
<dbReference type="Gene3D" id="2.30.42.10">
    <property type="match status" value="1"/>
</dbReference>
<dbReference type="GO" id="GO:0004252">
    <property type="term" value="F:serine-type endopeptidase activity"/>
    <property type="evidence" value="ECO:0007669"/>
    <property type="project" value="InterPro"/>
</dbReference>
<gene>
    <name evidence="4" type="ORF">EHQ59_08485</name>
</gene>
<name>A0A4R9JTD5_9LEPT</name>
<comment type="caution">
    <text evidence="4">The sequence shown here is derived from an EMBL/GenBank/DDBJ whole genome shotgun (WGS) entry which is preliminary data.</text>
</comment>
<sequence>MERKNSIPPVVYINFALVFVLLFAIFFPEIRSATTKLFSSPKPISASKQSQAIQIQSSFRNVYREAQQFVVSIRTKKTEMIFHPYAFGESREDRISSIGSGFIIDERGFVVTNYHVIKNAEIIEIIMSDGRIFPARYVGSHERADIALLKIPSEDKFTPAFLGNSDEIEVGDWAIAVGSPYGLEKTFTVGVVSAKSREDLDETGQTHIQTDTAINPGSSGGPLLNIYGEVVGINRMIRSSSGASAGIGFAIPINYAKRVLRQIEQNVGQNIRPATLGVMATAPLPDHRRSLGIPREAVGVLVYDIEPNSAAEKGGLRRYDFIEGANGLAIRHINDLREQVGLVGLGGVLRLKILRDTQEMELSIPLVETTYQKGKK</sequence>
<dbReference type="Pfam" id="PF13365">
    <property type="entry name" value="Trypsin_2"/>
    <property type="match status" value="1"/>
</dbReference>
<dbReference type="SUPFAM" id="SSF50156">
    <property type="entry name" value="PDZ domain-like"/>
    <property type="match status" value="1"/>
</dbReference>
<dbReference type="InterPro" id="IPR036034">
    <property type="entry name" value="PDZ_sf"/>
</dbReference>
<evidence type="ECO:0000313" key="5">
    <source>
        <dbReference type="Proteomes" id="UP000297609"/>
    </source>
</evidence>
<proteinExistence type="predicted"/>
<dbReference type="AlphaFoldDB" id="A0A4R9JTD5"/>
<evidence type="ECO:0000259" key="3">
    <source>
        <dbReference type="PROSITE" id="PS50106"/>
    </source>
</evidence>
<dbReference type="RefSeq" id="WP_135619251.1">
    <property type="nucleotide sequence ID" value="NZ_RQGG01000025.1"/>
</dbReference>
<dbReference type="OrthoDB" id="9758917at2"/>